<feature type="compositionally biased region" description="Basic residues" evidence="1">
    <location>
        <begin position="120"/>
        <end position="135"/>
    </location>
</feature>
<organism evidence="2">
    <name type="scientific">Arundo donax</name>
    <name type="common">Giant reed</name>
    <name type="synonym">Donax arundinaceus</name>
    <dbReference type="NCBI Taxonomy" id="35708"/>
    <lineage>
        <taxon>Eukaryota</taxon>
        <taxon>Viridiplantae</taxon>
        <taxon>Streptophyta</taxon>
        <taxon>Embryophyta</taxon>
        <taxon>Tracheophyta</taxon>
        <taxon>Spermatophyta</taxon>
        <taxon>Magnoliopsida</taxon>
        <taxon>Liliopsida</taxon>
        <taxon>Poales</taxon>
        <taxon>Poaceae</taxon>
        <taxon>PACMAD clade</taxon>
        <taxon>Arundinoideae</taxon>
        <taxon>Arundineae</taxon>
        <taxon>Arundo</taxon>
    </lineage>
</organism>
<dbReference type="AlphaFoldDB" id="A0A0A9G2H8"/>
<protein>
    <submittedName>
        <fullName evidence="2">Uncharacterized protein</fullName>
    </submittedName>
</protein>
<reference evidence="2" key="2">
    <citation type="journal article" date="2015" name="Data Brief">
        <title>Shoot transcriptome of the giant reed, Arundo donax.</title>
        <authorList>
            <person name="Barrero R.A."/>
            <person name="Guerrero F.D."/>
            <person name="Moolhuijzen P."/>
            <person name="Goolsby J.A."/>
            <person name="Tidwell J."/>
            <person name="Bellgard S.E."/>
            <person name="Bellgard M.I."/>
        </authorList>
    </citation>
    <scope>NUCLEOTIDE SEQUENCE</scope>
    <source>
        <tissue evidence="2">Shoot tissue taken approximately 20 cm above the soil surface</tissue>
    </source>
</reference>
<feature type="region of interest" description="Disordered" evidence="1">
    <location>
        <begin position="113"/>
        <end position="135"/>
    </location>
</feature>
<name>A0A0A9G2H8_ARUDO</name>
<accession>A0A0A9G2H8</accession>
<reference evidence="2" key="1">
    <citation type="submission" date="2014-09" db="EMBL/GenBank/DDBJ databases">
        <authorList>
            <person name="Magalhaes I.L.F."/>
            <person name="Oliveira U."/>
            <person name="Santos F.R."/>
            <person name="Vidigal T.H.D.A."/>
            <person name="Brescovit A.D."/>
            <person name="Santos A.J."/>
        </authorList>
    </citation>
    <scope>NUCLEOTIDE SEQUENCE</scope>
    <source>
        <tissue evidence="2">Shoot tissue taken approximately 20 cm above the soil surface</tissue>
    </source>
</reference>
<dbReference type="EMBL" id="GBRH01179194">
    <property type="protein sequence ID" value="JAE18702.1"/>
    <property type="molecule type" value="Transcribed_RNA"/>
</dbReference>
<evidence type="ECO:0000256" key="1">
    <source>
        <dbReference type="SAM" id="MobiDB-lite"/>
    </source>
</evidence>
<proteinExistence type="predicted"/>
<sequence>MPGMWAPLAISQDTSAYLLFGSGSARAAGAGAGGPTRLGSMRHPRSVPWARNSWARWPARSLLPWPPVTRAEAGFPSSALAVAGASSPCTCSSRSLRLRRATRAASSFSLSDISTAPLHRAPRQRRAQPSKMKER</sequence>
<evidence type="ECO:0000313" key="2">
    <source>
        <dbReference type="EMBL" id="JAE18702.1"/>
    </source>
</evidence>